<dbReference type="InterPro" id="IPR023614">
    <property type="entry name" value="Porin_dom_sf"/>
</dbReference>
<sequence>MKKSVFVILFFVLGLSDTTFAAQDPQIQYLIDRLHILEKTVNIQKEEICAQKKEIETLRDEVTTLKEEKSQVLPHLTREKCADSFAKEIREDLKPISDEKSFNISNDNQSAEETNKSVADTSSSYVRVGYETGKGFYLNTVDDKYLLNIHQRTQLLYTFTDNDCSEDVSSFRIRRQRVNFEGHVFTSNLTYEVEWDLFAESGRGELKDAYINYKLADWLQLRGGQWKVPYNRQKMISSAKMQFVDRSLASEEFHLSRDIGIMMHGESVEELFEYKLAAMQGAGENEKKNDDTKHLYVTRFAINPFGKFKSYSESDLEHEKTPKLALGAAYAVNSGKQLFVRDEIMTFHNDLDVEQATVDVRLKWLGFSFISDCFWRDIDAHEGEEEGFRSGGIIANGYTVQGGCFVPVSSLQKHLEFAGRYSRIDPDTEIVNDSKSEVGFGINWFFKGHGHKLQADIRRITTQQDPPQDEKRDIEFRMQYQLIF</sequence>
<dbReference type="Pfam" id="PF07396">
    <property type="entry name" value="Porin_O_P"/>
    <property type="match status" value="1"/>
</dbReference>
<keyword evidence="1" id="KW-0732">Signal</keyword>
<evidence type="ECO:0000313" key="2">
    <source>
        <dbReference type="EMBL" id="GAN33928.1"/>
    </source>
</evidence>
<evidence type="ECO:0000313" key="3">
    <source>
        <dbReference type="Proteomes" id="UP000032309"/>
    </source>
</evidence>
<evidence type="ECO:0000256" key="1">
    <source>
        <dbReference type="SAM" id="SignalP"/>
    </source>
</evidence>
<protein>
    <submittedName>
        <fullName evidence="2">Phosphate-selective porin O and P</fullName>
    </submittedName>
</protein>
<dbReference type="InterPro" id="IPR010870">
    <property type="entry name" value="Porin_O/P"/>
</dbReference>
<comment type="caution">
    <text evidence="2">The sequence shown here is derived from an EMBL/GenBank/DDBJ whole genome shotgun (WGS) entry which is preliminary data.</text>
</comment>
<accession>A0ABQ0JZ57</accession>
<dbReference type="Proteomes" id="UP000032309">
    <property type="component" value="Unassembled WGS sequence"/>
</dbReference>
<organism evidence="2 3">
    <name type="scientific">Candidatus Brocadia sinica JPN1</name>
    <dbReference type="NCBI Taxonomy" id="1197129"/>
    <lineage>
        <taxon>Bacteria</taxon>
        <taxon>Pseudomonadati</taxon>
        <taxon>Planctomycetota</taxon>
        <taxon>Candidatus Brocadiia</taxon>
        <taxon>Candidatus Brocadiales</taxon>
        <taxon>Candidatus Brocadiaceae</taxon>
        <taxon>Candidatus Brocadia</taxon>
    </lineage>
</organism>
<dbReference type="Gene3D" id="2.40.160.10">
    <property type="entry name" value="Porin"/>
    <property type="match status" value="1"/>
</dbReference>
<proteinExistence type="predicted"/>
<dbReference type="RefSeq" id="WP_052563991.1">
    <property type="nucleotide sequence ID" value="NZ_BAFN01000001.1"/>
</dbReference>
<reference evidence="3" key="1">
    <citation type="journal article" date="2015" name="Genome Announc.">
        <title>Draft Genome Sequence of an Anaerobic Ammonium-Oxidizing Bacterium, "Candidatus Brocadia sinica".</title>
        <authorList>
            <person name="Oshiki M."/>
            <person name="Shinyako-Hata K."/>
            <person name="Satoh H."/>
            <person name="Okabe S."/>
        </authorList>
    </citation>
    <scope>NUCLEOTIDE SEQUENCE [LARGE SCALE GENOMIC DNA]</scope>
    <source>
        <strain evidence="3">JPN1</strain>
    </source>
</reference>
<keyword evidence="3" id="KW-1185">Reference proteome</keyword>
<feature type="chain" id="PRO_5045786179" evidence="1">
    <location>
        <begin position="22"/>
        <end position="484"/>
    </location>
</feature>
<dbReference type="EMBL" id="BAFN01000001">
    <property type="protein sequence ID" value="GAN33928.1"/>
    <property type="molecule type" value="Genomic_DNA"/>
</dbReference>
<name>A0ABQ0JZ57_9BACT</name>
<feature type="signal peptide" evidence="1">
    <location>
        <begin position="1"/>
        <end position="21"/>
    </location>
</feature>
<dbReference type="SUPFAM" id="SSF56935">
    <property type="entry name" value="Porins"/>
    <property type="match status" value="1"/>
</dbReference>
<gene>
    <name evidence="2" type="ORF">BROSI_A2463</name>
</gene>